<evidence type="ECO:0000313" key="1">
    <source>
        <dbReference type="EMBL" id="JAP11614.1"/>
    </source>
</evidence>
<dbReference type="AlphaFoldDB" id="A0A0V0GU13"/>
<name>A0A0V0GU13_SOLCH</name>
<accession>A0A0V0GU13</accession>
<proteinExistence type="predicted"/>
<protein>
    <submittedName>
        <fullName evidence="1">Putative ovule protein</fullName>
    </submittedName>
</protein>
<sequence length="68" mass="8073">MQLLRELDPYNTIVFWEPKLYSQLTNNFKTQCKPCKEQVKFEKIQTTLAQSTYHERISPSNSSKPMFS</sequence>
<reference evidence="1" key="1">
    <citation type="submission" date="2015-12" db="EMBL/GenBank/DDBJ databases">
        <title>Gene expression during late stages of embryo sac development: a critical building block for successful pollen-pistil interactions.</title>
        <authorList>
            <person name="Liu Y."/>
            <person name="Joly V."/>
            <person name="Sabar M."/>
            <person name="Matton D.P."/>
        </authorList>
    </citation>
    <scope>NUCLEOTIDE SEQUENCE</scope>
</reference>
<organism evidence="1">
    <name type="scientific">Solanum chacoense</name>
    <name type="common">Chaco potato</name>
    <dbReference type="NCBI Taxonomy" id="4108"/>
    <lineage>
        <taxon>Eukaryota</taxon>
        <taxon>Viridiplantae</taxon>
        <taxon>Streptophyta</taxon>
        <taxon>Embryophyta</taxon>
        <taxon>Tracheophyta</taxon>
        <taxon>Spermatophyta</taxon>
        <taxon>Magnoliopsida</taxon>
        <taxon>eudicotyledons</taxon>
        <taxon>Gunneridae</taxon>
        <taxon>Pentapetalae</taxon>
        <taxon>asterids</taxon>
        <taxon>lamiids</taxon>
        <taxon>Solanales</taxon>
        <taxon>Solanaceae</taxon>
        <taxon>Solanoideae</taxon>
        <taxon>Solaneae</taxon>
        <taxon>Solanum</taxon>
    </lineage>
</organism>
<dbReference type="EMBL" id="GEDG01031027">
    <property type="protein sequence ID" value="JAP11614.1"/>
    <property type="molecule type" value="Transcribed_RNA"/>
</dbReference>